<comment type="caution">
    <text evidence="2">The sequence shown here is derived from an EMBL/GenBank/DDBJ whole genome shotgun (WGS) entry which is preliminary data.</text>
</comment>
<keyword evidence="5" id="KW-1185">Reference proteome</keyword>
<feature type="region of interest" description="Disordered" evidence="1">
    <location>
        <begin position="1"/>
        <end position="30"/>
    </location>
</feature>
<evidence type="ECO:0000313" key="2">
    <source>
        <dbReference type="EMBL" id="KAF7571677.1"/>
    </source>
</evidence>
<proteinExistence type="predicted"/>
<dbReference type="EMBL" id="NRDI02000004">
    <property type="protein sequence ID" value="KAI1517397.1"/>
    <property type="molecule type" value="Genomic_DNA"/>
</dbReference>
<reference evidence="3" key="2">
    <citation type="submission" date="2021-05" db="EMBL/GenBank/DDBJ databases">
        <authorList>
            <person name="Moolhuijzen P.M."/>
            <person name="Moffat C.S."/>
        </authorList>
    </citation>
    <scope>NUCLEOTIDE SEQUENCE</scope>
    <source>
        <strain evidence="3">86-124</strain>
    </source>
</reference>
<reference evidence="2" key="1">
    <citation type="journal article" date="2018" name="BMC Genomics">
        <title>Comparative genomics of the wheat fungal pathogen Pyrenophora tritici-repentis reveals chromosomal variations and genome plasticity.</title>
        <authorList>
            <person name="Moolhuijzen P."/>
            <person name="See P.T."/>
            <person name="Hane J.K."/>
            <person name="Shi G."/>
            <person name="Liu Z."/>
            <person name="Oliver R.P."/>
            <person name="Moffat C.S."/>
        </authorList>
    </citation>
    <scope>NUCLEOTIDE SEQUENCE [LARGE SCALE GENOMIC DNA]</scope>
    <source>
        <strain evidence="2">M4</strain>
    </source>
</reference>
<accession>A0A2W1E7T4</accession>
<reference evidence="5" key="4">
    <citation type="journal article" date="2022" name="Microb. Genom.">
        <title>A global pangenome for the wheat fungal pathogen Pyrenophora tritici-repentis and prediction of effector protein structural homology.</title>
        <authorList>
            <person name="Moolhuijzen P.M."/>
            <person name="See P.T."/>
            <person name="Shi G."/>
            <person name="Powell H.R."/>
            <person name="Cockram J."/>
            <person name="Jorgensen L.N."/>
            <person name="Benslimane H."/>
            <person name="Strelkov S.E."/>
            <person name="Turner J."/>
            <person name="Liu Z."/>
            <person name="Moffat C.S."/>
        </authorList>
    </citation>
    <scope>NUCLEOTIDE SEQUENCE [LARGE SCALE GENOMIC DNA]</scope>
</reference>
<dbReference type="Proteomes" id="UP000249757">
    <property type="component" value="Unassembled WGS sequence"/>
</dbReference>
<organism evidence="2 4">
    <name type="scientific">Pyrenophora tritici-repentis</name>
    <dbReference type="NCBI Taxonomy" id="45151"/>
    <lineage>
        <taxon>Eukaryota</taxon>
        <taxon>Fungi</taxon>
        <taxon>Dikarya</taxon>
        <taxon>Ascomycota</taxon>
        <taxon>Pezizomycotina</taxon>
        <taxon>Dothideomycetes</taxon>
        <taxon>Pleosporomycetidae</taxon>
        <taxon>Pleosporales</taxon>
        <taxon>Pleosporineae</taxon>
        <taxon>Pleosporaceae</taxon>
        <taxon>Pyrenophora</taxon>
    </lineage>
</organism>
<dbReference type="EMBL" id="NQIK02000004">
    <property type="protein sequence ID" value="KAF7571677.1"/>
    <property type="molecule type" value="Genomic_DNA"/>
</dbReference>
<evidence type="ECO:0000313" key="5">
    <source>
        <dbReference type="Proteomes" id="UP000249757"/>
    </source>
</evidence>
<name>A0A2W1E7T4_9PLEO</name>
<protein>
    <submittedName>
        <fullName evidence="2">Uncharacterized protein</fullName>
    </submittedName>
</protein>
<evidence type="ECO:0000256" key="1">
    <source>
        <dbReference type="SAM" id="MobiDB-lite"/>
    </source>
</evidence>
<evidence type="ECO:0000313" key="4">
    <source>
        <dbReference type="Proteomes" id="UP000245464"/>
    </source>
</evidence>
<gene>
    <name evidence="3" type="ORF">Ptr86124_004334</name>
    <name evidence="2" type="ORF">PtrM4_091770</name>
</gene>
<reference evidence="3" key="3">
    <citation type="journal article" date="2022" name="bioRxiv">
        <title>A global pangenome for the wheat fungal pathogen Pyrenophora tritici-repentis and prediction of effector protein structural homology.</title>
        <authorList>
            <person name="Moolhuijzen P."/>
            <person name="See P.T."/>
            <person name="Shi G."/>
            <person name="Powell H.R."/>
            <person name="Cockram J."/>
            <person name="Jorgensen L.N."/>
            <person name="Benslimane H."/>
            <person name="Strelkov S.E."/>
            <person name="Turner J."/>
            <person name="Liu Z."/>
            <person name="Moffat C.S."/>
        </authorList>
    </citation>
    <scope>NUCLEOTIDE SEQUENCE</scope>
    <source>
        <strain evidence="3">86-124</strain>
    </source>
</reference>
<evidence type="ECO:0000313" key="3">
    <source>
        <dbReference type="EMBL" id="KAI1517397.1"/>
    </source>
</evidence>
<dbReference type="AlphaFoldDB" id="A0A2W1E7T4"/>
<dbReference type="Proteomes" id="UP000245464">
    <property type="component" value="Chromosome 4"/>
</dbReference>
<sequence length="56" mass="6077">MRPPANRIATISGSTDHQEGAQLARGAVDAAPRGSMKPKWLEWIIARIVPNSRPSL</sequence>